<reference evidence="2" key="1">
    <citation type="submission" date="2021-04" db="EMBL/GenBank/DDBJ databases">
        <title>Ouciella asimina sp. nov., isolated from the surface seawater in the hydrothermal field of Okinawa Trough.</title>
        <authorList>
            <person name="Shuang W."/>
        </authorList>
    </citation>
    <scope>NUCLEOTIDE SEQUENCE</scope>
    <source>
        <strain evidence="2">LXI357</strain>
    </source>
</reference>
<comment type="caution">
    <text evidence="2">The sequence shown here is derived from an EMBL/GenBank/DDBJ whole genome shotgun (WGS) entry which is preliminary data.</text>
</comment>
<dbReference type="EMBL" id="JAGRQC010000004">
    <property type="protein sequence ID" value="MBR0553718.1"/>
    <property type="molecule type" value="Genomic_DNA"/>
</dbReference>
<accession>A0A8T4IFC6</accession>
<dbReference type="Proteomes" id="UP000676996">
    <property type="component" value="Unassembled WGS sequence"/>
</dbReference>
<evidence type="ECO:0000313" key="2">
    <source>
        <dbReference type="EMBL" id="MBR0553718.1"/>
    </source>
</evidence>
<keyword evidence="3" id="KW-1185">Reference proteome</keyword>
<organism evidence="2 3">
    <name type="scientific">Stakelama marina</name>
    <dbReference type="NCBI Taxonomy" id="2826939"/>
    <lineage>
        <taxon>Bacteria</taxon>
        <taxon>Pseudomonadati</taxon>
        <taxon>Pseudomonadota</taxon>
        <taxon>Alphaproteobacteria</taxon>
        <taxon>Sphingomonadales</taxon>
        <taxon>Sphingomonadaceae</taxon>
        <taxon>Stakelama</taxon>
    </lineage>
</organism>
<gene>
    <name evidence="2" type="ORF">J7S20_14500</name>
</gene>
<protein>
    <submittedName>
        <fullName evidence="2">Uncharacterized protein</fullName>
    </submittedName>
</protein>
<proteinExistence type="predicted"/>
<evidence type="ECO:0000313" key="3">
    <source>
        <dbReference type="Proteomes" id="UP000676996"/>
    </source>
</evidence>
<name>A0A8T4IFC6_9SPHN</name>
<feature type="region of interest" description="Disordered" evidence="1">
    <location>
        <begin position="66"/>
        <end position="92"/>
    </location>
</feature>
<evidence type="ECO:0000256" key="1">
    <source>
        <dbReference type="SAM" id="MobiDB-lite"/>
    </source>
</evidence>
<feature type="compositionally biased region" description="Acidic residues" evidence="1">
    <location>
        <begin position="69"/>
        <end position="92"/>
    </location>
</feature>
<dbReference type="RefSeq" id="WP_284054961.1">
    <property type="nucleotide sequence ID" value="NZ_JAGRQC010000004.1"/>
</dbReference>
<dbReference type="AlphaFoldDB" id="A0A8T4IFC6"/>
<sequence>MDLDSVRISGTTADVSGDASLAVAVQTGAGEEIASELFPFAFSAKLDLVAQHADDVVVLEVDLSSWYGDEPDDDDDDGPADQVSSDEDREPF</sequence>